<keyword evidence="2" id="KW-1185">Reference proteome</keyword>
<evidence type="ECO:0000313" key="1">
    <source>
        <dbReference type="EMBL" id="OMI40842.1"/>
    </source>
</evidence>
<name>A0A1R1SRJ9_9ACTN</name>
<proteinExistence type="predicted"/>
<gene>
    <name evidence="1" type="ORF">SPAR_03971</name>
</gene>
<accession>A0A1R1SRJ9</accession>
<sequence length="51" mass="4948">LGCFLGAGARAPVGGGPDAGHPSGIATAERLGGRVAWQTAYLLAGRATRAA</sequence>
<comment type="caution">
    <text evidence="1">The sequence shown here is derived from an EMBL/GenBank/DDBJ whole genome shotgun (WGS) entry which is preliminary data.</text>
</comment>
<dbReference type="EMBL" id="ASQP01000058">
    <property type="protein sequence ID" value="OMI40842.1"/>
    <property type="molecule type" value="Genomic_DNA"/>
</dbReference>
<dbReference type="AlphaFoldDB" id="A0A1R1SRJ9"/>
<organism evidence="1 2">
    <name type="scientific">Streptomyces sparsogenes DSM 40356</name>
    <dbReference type="NCBI Taxonomy" id="1331668"/>
    <lineage>
        <taxon>Bacteria</taxon>
        <taxon>Bacillati</taxon>
        <taxon>Actinomycetota</taxon>
        <taxon>Actinomycetes</taxon>
        <taxon>Kitasatosporales</taxon>
        <taxon>Streptomycetaceae</taxon>
        <taxon>Streptomyces</taxon>
    </lineage>
</organism>
<dbReference type="Proteomes" id="UP000186168">
    <property type="component" value="Unassembled WGS sequence"/>
</dbReference>
<protein>
    <submittedName>
        <fullName evidence="1">Uncharacterized protein</fullName>
    </submittedName>
</protein>
<reference evidence="1 2" key="1">
    <citation type="submission" date="2013-05" db="EMBL/GenBank/DDBJ databases">
        <title>Genome sequence of Streptomyces sparsogenes DSM 40356.</title>
        <authorList>
            <person name="Coyne S."/>
            <person name="Seebeck F.P."/>
        </authorList>
    </citation>
    <scope>NUCLEOTIDE SEQUENCE [LARGE SCALE GENOMIC DNA]</scope>
    <source>
        <strain evidence="1 2">DSM 40356</strain>
    </source>
</reference>
<evidence type="ECO:0000313" key="2">
    <source>
        <dbReference type="Proteomes" id="UP000186168"/>
    </source>
</evidence>
<feature type="non-terminal residue" evidence="1">
    <location>
        <position position="1"/>
    </location>
</feature>